<dbReference type="AlphaFoldDB" id="A0A931F5B3"/>
<name>A0A931F5B3_9FIRM</name>
<evidence type="ECO:0000313" key="12">
    <source>
        <dbReference type="Proteomes" id="UP000621436"/>
    </source>
</evidence>
<comment type="function">
    <text evidence="1 10">Role in flagellar biosynthesis.</text>
</comment>
<dbReference type="PANTHER" id="PTHR30065">
    <property type="entry name" value="FLAGELLAR BIOSYNTHETIC PROTEIN FLIR"/>
    <property type="match status" value="1"/>
</dbReference>
<keyword evidence="11" id="KW-0966">Cell projection</keyword>
<evidence type="ECO:0000256" key="7">
    <source>
        <dbReference type="ARBA" id="ARBA00023136"/>
    </source>
</evidence>
<dbReference type="GO" id="GO:0044780">
    <property type="term" value="P:bacterial-type flagellum assembly"/>
    <property type="evidence" value="ECO:0007669"/>
    <property type="project" value="UniProtKB-UniRule"/>
</dbReference>
<keyword evidence="11" id="KW-0969">Cilium</keyword>
<keyword evidence="8 10" id="KW-0975">Bacterial flagellum</keyword>
<feature type="transmembrane region" description="Helical" evidence="10">
    <location>
        <begin position="44"/>
        <end position="61"/>
    </location>
</feature>
<reference evidence="11" key="1">
    <citation type="submission" date="2020-11" db="EMBL/GenBank/DDBJ databases">
        <title>Halonatronomonas betainensis gen. nov., sp. nov. a novel haloalkaliphilic representative of the family Halanaerobiacae capable of betaine degradation.</title>
        <authorList>
            <person name="Boltyanskaya Y."/>
            <person name="Kevbrin V."/>
            <person name="Detkova E."/>
            <person name="Grouzdev D.S."/>
            <person name="Koziaeva V."/>
            <person name="Zhilina T."/>
        </authorList>
    </citation>
    <scope>NUCLEOTIDE SEQUENCE</scope>
    <source>
        <strain evidence="11">Z-7014</strain>
    </source>
</reference>
<evidence type="ECO:0000256" key="8">
    <source>
        <dbReference type="ARBA" id="ARBA00023143"/>
    </source>
</evidence>
<keyword evidence="6 10" id="KW-1133">Transmembrane helix</keyword>
<dbReference type="EMBL" id="JADPIE010000001">
    <property type="protein sequence ID" value="MBF8435700.1"/>
    <property type="molecule type" value="Genomic_DNA"/>
</dbReference>
<dbReference type="PANTHER" id="PTHR30065:SF1">
    <property type="entry name" value="SURFACE PRESENTATION OF ANTIGENS PROTEIN SPAR"/>
    <property type="match status" value="1"/>
</dbReference>
<dbReference type="GO" id="GO:0005886">
    <property type="term" value="C:plasma membrane"/>
    <property type="evidence" value="ECO:0007669"/>
    <property type="project" value="UniProtKB-SubCell"/>
</dbReference>
<dbReference type="Proteomes" id="UP000621436">
    <property type="component" value="Unassembled WGS sequence"/>
</dbReference>
<feature type="transmembrane region" description="Helical" evidence="10">
    <location>
        <begin position="12"/>
        <end position="32"/>
    </location>
</feature>
<comment type="subcellular location">
    <subcellularLocation>
        <location evidence="10">Cell membrane</location>
        <topology evidence="10">Multi-pass membrane protein</topology>
    </subcellularLocation>
    <subcellularLocation>
        <location evidence="10">Bacterial flagellum basal body</location>
    </subcellularLocation>
</comment>
<dbReference type="RefSeq" id="WP_270452358.1">
    <property type="nucleotide sequence ID" value="NZ_JADPIE010000001.1"/>
</dbReference>
<evidence type="ECO:0000256" key="1">
    <source>
        <dbReference type="ARBA" id="ARBA00002578"/>
    </source>
</evidence>
<dbReference type="InterPro" id="IPR006303">
    <property type="entry name" value="FliR"/>
</dbReference>
<feature type="transmembrane region" description="Helical" evidence="10">
    <location>
        <begin position="133"/>
        <end position="153"/>
    </location>
</feature>
<feature type="transmembrane region" description="Helical" evidence="10">
    <location>
        <begin position="181"/>
        <end position="203"/>
    </location>
</feature>
<evidence type="ECO:0000256" key="10">
    <source>
        <dbReference type="RuleBase" id="RU362071"/>
    </source>
</evidence>
<evidence type="ECO:0000313" key="11">
    <source>
        <dbReference type="EMBL" id="MBF8435700.1"/>
    </source>
</evidence>
<keyword evidence="4 10" id="KW-1003">Cell membrane</keyword>
<comment type="similarity">
    <text evidence="2 10">Belongs to the FliR/MopE/SpaR family.</text>
</comment>
<organism evidence="11 12">
    <name type="scientific">Halonatronomonas betaini</name>
    <dbReference type="NCBI Taxonomy" id="2778430"/>
    <lineage>
        <taxon>Bacteria</taxon>
        <taxon>Bacillati</taxon>
        <taxon>Bacillota</taxon>
        <taxon>Clostridia</taxon>
        <taxon>Halanaerobiales</taxon>
        <taxon>Halarsenatibacteraceae</taxon>
        <taxon>Halonatronomonas</taxon>
    </lineage>
</organism>
<feature type="transmembrane region" description="Helical" evidence="10">
    <location>
        <begin position="81"/>
        <end position="100"/>
    </location>
</feature>
<dbReference type="PRINTS" id="PR00953">
    <property type="entry name" value="TYPE3IMRPROT"/>
</dbReference>
<comment type="caution">
    <text evidence="11">The sequence shown here is derived from an EMBL/GenBank/DDBJ whole genome shotgun (WGS) entry which is preliminary data.</text>
</comment>
<evidence type="ECO:0000256" key="2">
    <source>
        <dbReference type="ARBA" id="ARBA00009772"/>
    </source>
</evidence>
<dbReference type="GO" id="GO:0009425">
    <property type="term" value="C:bacterial-type flagellum basal body"/>
    <property type="evidence" value="ECO:0007669"/>
    <property type="project" value="UniProtKB-SubCell"/>
</dbReference>
<evidence type="ECO:0000256" key="4">
    <source>
        <dbReference type="ARBA" id="ARBA00022475"/>
    </source>
</evidence>
<keyword evidence="12" id="KW-1185">Reference proteome</keyword>
<accession>A0A931F5B3</accession>
<evidence type="ECO:0000256" key="6">
    <source>
        <dbReference type="ARBA" id="ARBA00022989"/>
    </source>
</evidence>
<gene>
    <name evidence="11" type="primary">fliR</name>
    <name evidence="11" type="ORF">I0Q91_01280</name>
</gene>
<dbReference type="InterPro" id="IPR002010">
    <property type="entry name" value="T3SS_IM_R"/>
</dbReference>
<sequence>MANPLLIMTDYTYLFVLVMIRYVGLFIVTPILSSGAYPNRLKIAIAFFLGIATAPVVAANYEIVYPDHIFLVFGDVLREFGVGLTIGFIVLMVFTAVQLAGQFIDTKMGFAIVNVFDPVFDVSGPITGQFKNILASLLFLTINGHLIVIQSVYSTFEKIPPGEFIITDQGWQILFRLMGDIFIMAFMIALPVVGTVFMADVIFGFLARSIPQMNIFIVGLPLKILIGILIIMLSLNLTFYYFSEIFAELFQNLSRIIDFFVPV</sequence>
<keyword evidence="11" id="KW-0282">Flagellum</keyword>
<keyword evidence="7 10" id="KW-0472">Membrane</keyword>
<dbReference type="NCBIfam" id="TIGR01400">
    <property type="entry name" value="fliR"/>
    <property type="match status" value="1"/>
</dbReference>
<keyword evidence="5 10" id="KW-0812">Transmembrane</keyword>
<evidence type="ECO:0000256" key="3">
    <source>
        <dbReference type="ARBA" id="ARBA00021717"/>
    </source>
</evidence>
<protein>
    <recommendedName>
        <fullName evidence="3 9">Flagellar biosynthetic protein FliR</fullName>
    </recommendedName>
</protein>
<dbReference type="Pfam" id="PF01311">
    <property type="entry name" value="Bac_export_1"/>
    <property type="match status" value="1"/>
</dbReference>
<feature type="transmembrane region" description="Helical" evidence="10">
    <location>
        <begin position="215"/>
        <end position="242"/>
    </location>
</feature>
<evidence type="ECO:0000256" key="9">
    <source>
        <dbReference type="NCBIfam" id="TIGR01400"/>
    </source>
</evidence>
<proteinExistence type="inferred from homology"/>
<dbReference type="GO" id="GO:0006605">
    <property type="term" value="P:protein targeting"/>
    <property type="evidence" value="ECO:0007669"/>
    <property type="project" value="UniProtKB-UniRule"/>
</dbReference>
<evidence type="ECO:0000256" key="5">
    <source>
        <dbReference type="ARBA" id="ARBA00022692"/>
    </source>
</evidence>